<sequence>MGEVAIPETWKRAMRRLVSSNKWLNDASSLEFYSVMICKQVCQARWHNSCEIRLHPKVRRLSKWSVSHLTLYTRPGFVWERLLLSCYFPLKVARWRLSRLSRGLACPSDPSALSRKALILAKVCVCEHVVKKHTSGPNTSPANHGRSGCGCFHAWLWSDVILRFGRNFNSGRCL</sequence>
<dbReference type="VEuPathDB" id="TriTrypDB:TcIL3000_0_11850"/>
<proteinExistence type="predicted"/>
<organism evidence="1 3">
    <name type="scientific">Trypanosoma congolense (strain IL3000)</name>
    <dbReference type="NCBI Taxonomy" id="1068625"/>
    <lineage>
        <taxon>Eukaryota</taxon>
        <taxon>Discoba</taxon>
        <taxon>Euglenozoa</taxon>
        <taxon>Kinetoplastea</taxon>
        <taxon>Metakinetoplastina</taxon>
        <taxon>Trypanosomatida</taxon>
        <taxon>Trypanosomatidae</taxon>
        <taxon>Trypanosoma</taxon>
        <taxon>Nannomonas</taxon>
    </lineage>
</organism>
<dbReference type="Proteomes" id="UP000000702">
    <property type="component" value="Unassembled WGS sequence"/>
</dbReference>
<protein>
    <submittedName>
        <fullName evidence="1">WGS project CAEQ00000000 data, annotated contig 1805</fullName>
    </submittedName>
    <submittedName>
        <fullName evidence="2">WGS project CAEQ00000000 data, annotated contig 447</fullName>
    </submittedName>
</protein>
<dbReference type="EMBL" id="CAEQ01002211">
    <property type="protein sequence ID" value="CCD16237.1"/>
    <property type="molecule type" value="Genomic_DNA"/>
</dbReference>
<evidence type="ECO:0000313" key="1">
    <source>
        <dbReference type="EMBL" id="CCD13688.1"/>
    </source>
</evidence>
<reference evidence="1 3" key="2">
    <citation type="journal article" date="2012" name="Proc. Natl. Acad. Sci. U.S.A.">
        <title>Antigenic diversity is generated by distinct evolutionary mechanisms in African trypanosome species.</title>
        <authorList>
            <person name="Jackson A.P."/>
            <person name="Berry A."/>
            <person name="Aslett M."/>
            <person name="Allison H.C."/>
            <person name="Burton P."/>
            <person name="Vavrova-Anderson J."/>
            <person name="Brown R."/>
            <person name="Browne H."/>
            <person name="Corton N."/>
            <person name="Hauser H."/>
            <person name="Gamble J."/>
            <person name="Gilderthorp R."/>
            <person name="Marcello L."/>
            <person name="McQuillan J."/>
            <person name="Otto T.D."/>
            <person name="Quail M.A."/>
            <person name="Sanders M.J."/>
            <person name="van Tonder A."/>
            <person name="Ginger M.L."/>
            <person name="Field M.C."/>
            <person name="Barry J.D."/>
            <person name="Hertz-Fowler C."/>
            <person name="Berriman M."/>
        </authorList>
    </citation>
    <scope>NUCLEOTIDE SEQUENCE [LARGE SCALE GENOMIC DNA]</scope>
    <source>
        <strain evidence="1 3">IL3000</strain>
    </source>
</reference>
<dbReference type="VEuPathDB" id="TriTrypDB:TcIL3000_0_44220"/>
<gene>
    <name evidence="2" type="ORF">TCIL3000_0_11850</name>
    <name evidence="1" type="ORF">TCIL3000_0_44220</name>
</gene>
<comment type="caution">
    <text evidence="1">The sequence shown here is derived from an EMBL/GenBank/DDBJ whole genome shotgun (WGS) entry which is preliminary data.</text>
</comment>
<accession>F9W8Z9</accession>
<dbReference type="AlphaFoldDB" id="F9W8Z9"/>
<reference evidence="3" key="1">
    <citation type="submission" date="2011-07" db="EMBL/GenBank/DDBJ databases">
        <title>Divergent evolution of antigenic variation in African trypanosomes.</title>
        <authorList>
            <person name="Jackson A.P."/>
            <person name="Berry A."/>
            <person name="Allison H.C."/>
            <person name="Burton P."/>
            <person name="Anderson J."/>
            <person name="Aslett M."/>
            <person name="Brown R."/>
            <person name="Corton N."/>
            <person name="Harris D."/>
            <person name="Hauser H."/>
            <person name="Gamble J."/>
            <person name="Gilderthorp R."/>
            <person name="McQuillan J."/>
            <person name="Quail M.A."/>
            <person name="Sanders M."/>
            <person name="Van Tonder A."/>
            <person name="Ginger M.L."/>
            <person name="Donelson J.E."/>
            <person name="Field M.C."/>
            <person name="Barry J.D."/>
            <person name="Berriman M."/>
            <person name="Hertz-Fowler C."/>
        </authorList>
    </citation>
    <scope>NUCLEOTIDE SEQUENCE [LARGE SCALE GENOMIC DNA]</scope>
    <source>
        <strain evidence="3">IL3000</strain>
    </source>
</reference>
<evidence type="ECO:0000313" key="2">
    <source>
        <dbReference type="EMBL" id="CCD16237.1"/>
    </source>
</evidence>
<dbReference type="EMBL" id="CAEQ01001247">
    <property type="protein sequence ID" value="CCD13688.1"/>
    <property type="molecule type" value="Genomic_DNA"/>
</dbReference>
<keyword evidence="3" id="KW-1185">Reference proteome</keyword>
<name>F9W8Z9_TRYCI</name>
<evidence type="ECO:0000313" key="3">
    <source>
        <dbReference type="Proteomes" id="UP000000702"/>
    </source>
</evidence>